<dbReference type="Proteomes" id="UP000828251">
    <property type="component" value="Unassembled WGS sequence"/>
</dbReference>
<evidence type="ECO:0000313" key="3">
    <source>
        <dbReference type="Proteomes" id="UP000828251"/>
    </source>
</evidence>
<evidence type="ECO:0000313" key="2">
    <source>
        <dbReference type="EMBL" id="KAH1108500.1"/>
    </source>
</evidence>
<protein>
    <recommendedName>
        <fullName evidence="1">TGS domain-containing protein</fullName>
    </recommendedName>
</protein>
<organism evidence="2 3">
    <name type="scientific">Gossypium stocksii</name>
    <dbReference type="NCBI Taxonomy" id="47602"/>
    <lineage>
        <taxon>Eukaryota</taxon>
        <taxon>Viridiplantae</taxon>
        <taxon>Streptophyta</taxon>
        <taxon>Embryophyta</taxon>
        <taxon>Tracheophyta</taxon>
        <taxon>Spermatophyta</taxon>
        <taxon>Magnoliopsida</taxon>
        <taxon>eudicotyledons</taxon>
        <taxon>Gunneridae</taxon>
        <taxon>Pentapetalae</taxon>
        <taxon>rosids</taxon>
        <taxon>malvids</taxon>
        <taxon>Malvales</taxon>
        <taxon>Malvaceae</taxon>
        <taxon>Malvoideae</taxon>
        <taxon>Gossypium</taxon>
    </lineage>
</organism>
<dbReference type="InterPro" id="IPR004095">
    <property type="entry name" value="TGS"/>
</dbReference>
<dbReference type="Gene3D" id="3.10.20.30">
    <property type="match status" value="1"/>
</dbReference>
<accession>A0A9D3W5T9</accession>
<dbReference type="InterPro" id="IPR012676">
    <property type="entry name" value="TGS-like"/>
</dbReference>
<feature type="non-terminal residue" evidence="2">
    <location>
        <position position="67"/>
    </location>
</feature>
<dbReference type="EMBL" id="JAIQCV010000004">
    <property type="protein sequence ID" value="KAH1108500.1"/>
    <property type="molecule type" value="Genomic_DNA"/>
</dbReference>
<evidence type="ECO:0000259" key="1">
    <source>
        <dbReference type="Pfam" id="PF02824"/>
    </source>
</evidence>
<dbReference type="PANTHER" id="PTHR43061:SF1">
    <property type="entry name" value="GTP DIPHOSPHOKINASE RSH1, CHLOROPLASTIC-RELATED"/>
    <property type="match status" value="1"/>
</dbReference>
<proteinExistence type="predicted"/>
<name>A0A9D3W5T9_9ROSI</name>
<dbReference type="SUPFAM" id="SSF81271">
    <property type="entry name" value="TGS-like"/>
    <property type="match status" value="1"/>
</dbReference>
<keyword evidence="3" id="KW-1185">Reference proteome</keyword>
<feature type="domain" description="TGS" evidence="1">
    <location>
        <begin position="2"/>
        <end position="36"/>
    </location>
</feature>
<dbReference type="InterPro" id="IPR012675">
    <property type="entry name" value="Beta-grasp_dom_sf"/>
</dbReference>
<comment type="caution">
    <text evidence="2">The sequence shown here is derived from an EMBL/GenBank/DDBJ whole genome shotgun (WGS) entry which is preliminary data.</text>
</comment>
<sequence length="67" mass="7580">MIHTDIGNKMVAAKVNSNLVSPAHVLANAEAVECITYNVLSSKSAFQRHKQWLQHAKTRRARHKIMK</sequence>
<reference evidence="2 3" key="1">
    <citation type="journal article" date="2021" name="Plant Biotechnol. J.">
        <title>Multi-omics assisted identification of the key and species-specific regulatory components of drought-tolerant mechanisms in Gossypium stocksii.</title>
        <authorList>
            <person name="Yu D."/>
            <person name="Ke L."/>
            <person name="Zhang D."/>
            <person name="Wu Y."/>
            <person name="Sun Y."/>
            <person name="Mei J."/>
            <person name="Sun J."/>
            <person name="Sun Y."/>
        </authorList>
    </citation>
    <scope>NUCLEOTIDE SEQUENCE [LARGE SCALE GENOMIC DNA]</scope>
    <source>
        <strain evidence="3">cv. E1</strain>
        <tissue evidence="2">Leaf</tissue>
    </source>
</reference>
<dbReference type="Pfam" id="PF02824">
    <property type="entry name" value="TGS"/>
    <property type="match status" value="1"/>
</dbReference>
<dbReference type="PANTHER" id="PTHR43061">
    <property type="entry name" value="GTP DIPHOSPHOKINASE RSH1, CHLOROPLASTIC-RELATED"/>
    <property type="match status" value="1"/>
</dbReference>
<dbReference type="AlphaFoldDB" id="A0A9D3W5T9"/>
<gene>
    <name evidence="2" type="ORF">J1N35_012268</name>
</gene>
<dbReference type="OrthoDB" id="10497177at2759"/>